<evidence type="ECO:0000313" key="1">
    <source>
        <dbReference type="EMBL" id="KAJ5284624.1"/>
    </source>
</evidence>
<evidence type="ECO:0000313" key="2">
    <source>
        <dbReference type="Proteomes" id="UP001220256"/>
    </source>
</evidence>
<name>A0ABQ8WZX0_PENCH</name>
<organism evidence="1 2">
    <name type="scientific">Penicillium chrysogenum</name>
    <name type="common">Penicillium notatum</name>
    <dbReference type="NCBI Taxonomy" id="5076"/>
    <lineage>
        <taxon>Eukaryota</taxon>
        <taxon>Fungi</taxon>
        <taxon>Dikarya</taxon>
        <taxon>Ascomycota</taxon>
        <taxon>Pezizomycotina</taxon>
        <taxon>Eurotiomycetes</taxon>
        <taxon>Eurotiomycetidae</taxon>
        <taxon>Eurotiales</taxon>
        <taxon>Aspergillaceae</taxon>
        <taxon>Penicillium</taxon>
        <taxon>Penicillium chrysogenum species complex</taxon>
    </lineage>
</organism>
<gene>
    <name evidence="1" type="ORF">N7505_002604</name>
</gene>
<keyword evidence="2" id="KW-1185">Reference proteome</keyword>
<dbReference type="Proteomes" id="UP001220256">
    <property type="component" value="Unassembled WGS sequence"/>
</dbReference>
<proteinExistence type="predicted"/>
<sequence length="158" mass="17629">MAESSLETLTVYIVMISLPSEATTLPALLVTEKLVTEESATVDVHYFCIGDSMSSFSGVLHRCTKESYKDSKPTRIGIIPLDKFHANSDKGWLQDLPERPWQDQLRDGSLLGEPYVKKVLALLEKREILHDIGPEGRAWMDRGNQADCTSETGLLAYT</sequence>
<reference evidence="1 2" key="1">
    <citation type="journal article" date="2023" name="IMA Fungus">
        <title>Comparative genomic study of the Penicillium genus elucidates a diverse pangenome and 15 lateral gene transfer events.</title>
        <authorList>
            <person name="Petersen C."/>
            <person name="Sorensen T."/>
            <person name="Nielsen M.R."/>
            <person name="Sondergaard T.E."/>
            <person name="Sorensen J.L."/>
            <person name="Fitzpatrick D.A."/>
            <person name="Frisvad J.C."/>
            <person name="Nielsen K.L."/>
        </authorList>
    </citation>
    <scope>NUCLEOTIDE SEQUENCE [LARGE SCALE GENOMIC DNA]</scope>
    <source>
        <strain evidence="1 2">IBT 3361</strain>
    </source>
</reference>
<comment type="caution">
    <text evidence="1">The sequence shown here is derived from an EMBL/GenBank/DDBJ whole genome shotgun (WGS) entry which is preliminary data.</text>
</comment>
<protein>
    <submittedName>
        <fullName evidence="1">Uncharacterized protein</fullName>
    </submittedName>
</protein>
<dbReference type="EMBL" id="JAPVEB010000001">
    <property type="protein sequence ID" value="KAJ5284624.1"/>
    <property type="molecule type" value="Genomic_DNA"/>
</dbReference>
<accession>A0ABQ8WZX0</accession>